<dbReference type="EMBL" id="JAHQCS010000188">
    <property type="protein sequence ID" value="MBU9714913.1"/>
    <property type="molecule type" value="Genomic_DNA"/>
</dbReference>
<keyword evidence="3" id="KW-1185">Reference proteome</keyword>
<sequence>MFPNEEAEKEFGQKLEQVVPERGGREGFRSEVGATCSRTRRSRSDSVRSRSKLFPNGEAEMDFGQKLEQLVPEREGREGFRSEVGASCSRTQRTRSVSVRSWSKLCPNGEAEKDFGQKLEQVVPETERE</sequence>
<name>A0ABS6JMK4_9BACI</name>
<evidence type="ECO:0000313" key="2">
    <source>
        <dbReference type="EMBL" id="MBU9714913.1"/>
    </source>
</evidence>
<evidence type="ECO:0000313" key="3">
    <source>
        <dbReference type="Proteomes" id="UP000784880"/>
    </source>
</evidence>
<evidence type="ECO:0000256" key="1">
    <source>
        <dbReference type="SAM" id="MobiDB-lite"/>
    </source>
</evidence>
<comment type="caution">
    <text evidence="2">The sequence shown here is derived from an EMBL/GenBank/DDBJ whole genome shotgun (WGS) entry which is preliminary data.</text>
</comment>
<accession>A0ABS6JMK4</accession>
<organism evidence="2 3">
    <name type="scientific">Evansella tamaricis</name>
    <dbReference type="NCBI Taxonomy" id="2069301"/>
    <lineage>
        <taxon>Bacteria</taxon>
        <taxon>Bacillati</taxon>
        <taxon>Bacillota</taxon>
        <taxon>Bacilli</taxon>
        <taxon>Bacillales</taxon>
        <taxon>Bacillaceae</taxon>
        <taxon>Evansella</taxon>
    </lineage>
</organism>
<proteinExistence type="predicted"/>
<protein>
    <submittedName>
        <fullName evidence="2">Uncharacterized protein</fullName>
    </submittedName>
</protein>
<gene>
    <name evidence="2" type="ORF">KS419_24515</name>
</gene>
<dbReference type="Proteomes" id="UP000784880">
    <property type="component" value="Unassembled WGS sequence"/>
</dbReference>
<feature type="region of interest" description="Disordered" evidence="1">
    <location>
        <begin position="1"/>
        <end position="64"/>
    </location>
</feature>
<reference evidence="2 3" key="1">
    <citation type="submission" date="2021-06" db="EMBL/GenBank/DDBJ databases">
        <title>Bacillus sp. RD4P76, an endophyte from a halophyte.</title>
        <authorList>
            <person name="Sun J.-Q."/>
        </authorList>
    </citation>
    <scope>NUCLEOTIDE SEQUENCE [LARGE SCALE GENOMIC DNA]</scope>
    <source>
        <strain evidence="2 3">CGMCC 1.15917</strain>
    </source>
</reference>
<dbReference type="RefSeq" id="WP_217069738.1">
    <property type="nucleotide sequence ID" value="NZ_JAHQCS010000188.1"/>
</dbReference>
<feature type="region of interest" description="Disordered" evidence="1">
    <location>
        <begin position="108"/>
        <end position="129"/>
    </location>
</feature>